<dbReference type="SUPFAM" id="SSF48019">
    <property type="entry name" value="post-AAA+ oligomerization domain-like"/>
    <property type="match status" value="1"/>
</dbReference>
<evidence type="ECO:0000256" key="4">
    <source>
        <dbReference type="ARBA" id="ARBA00022741"/>
    </source>
</evidence>
<dbReference type="VEuPathDB" id="FungiDB:NEUTE1DRAFT_83275"/>
<reference evidence="14" key="1">
    <citation type="journal article" date="2011" name="Genetics">
        <title>Massive changes in genome architecture accompany the transition to self-fertility in the filamentous fungus Neurospora tetrasperma.</title>
        <authorList>
            <person name="Ellison C.E."/>
            <person name="Stajich J.E."/>
            <person name="Jacobson D.J."/>
            <person name="Natvig D.O."/>
            <person name="Lapidus A."/>
            <person name="Foster B."/>
            <person name="Aerts A."/>
            <person name="Riley R."/>
            <person name="Lindquist E.A."/>
            <person name="Grigoriev I.V."/>
            <person name="Taylor J.W."/>
        </authorList>
    </citation>
    <scope>NUCLEOTIDE SEQUENCE [LARGE SCALE GENOMIC DNA]</scope>
    <source>
        <strain evidence="14">FGSC 2508 / P0657</strain>
    </source>
</reference>
<dbReference type="GO" id="GO:0016887">
    <property type="term" value="F:ATP hydrolysis activity"/>
    <property type="evidence" value="ECO:0007669"/>
    <property type="project" value="InterPro"/>
</dbReference>
<keyword evidence="3" id="KW-0479">Metal-binding</keyword>
<evidence type="ECO:0000256" key="7">
    <source>
        <dbReference type="ARBA" id="ARBA00022833"/>
    </source>
</evidence>
<dbReference type="HOGENOM" id="CLU_017985_0_1_1"/>
<feature type="domain" description="UBZ4-type" evidence="12">
    <location>
        <begin position="2"/>
        <end position="27"/>
    </location>
</feature>
<dbReference type="Pfam" id="PF12002">
    <property type="entry name" value="MgsA_C"/>
    <property type="match status" value="1"/>
</dbReference>
<dbReference type="InterPro" id="IPR008921">
    <property type="entry name" value="DNA_pol3_clamp-load_cplx_C"/>
</dbReference>
<dbReference type="InterPro" id="IPR006642">
    <property type="entry name" value="Rad18_UBZ4"/>
</dbReference>
<dbReference type="GO" id="GO:0005634">
    <property type="term" value="C:nucleus"/>
    <property type="evidence" value="ECO:0007669"/>
    <property type="project" value="TreeGrafter"/>
</dbReference>
<keyword evidence="9" id="KW-0234">DNA repair</keyword>
<dbReference type="InterPro" id="IPR051314">
    <property type="entry name" value="AAA_ATPase_RarA/MGS1/WRNIP1"/>
</dbReference>
<evidence type="ECO:0000313" key="14">
    <source>
        <dbReference type="Proteomes" id="UP000008065"/>
    </source>
</evidence>
<dbReference type="OrthoDB" id="10265467at2759"/>
<evidence type="ECO:0000259" key="12">
    <source>
        <dbReference type="SMART" id="SM00734"/>
    </source>
</evidence>
<dbReference type="InterPro" id="IPR032423">
    <property type="entry name" value="AAA_assoc_2"/>
</dbReference>
<dbReference type="SMART" id="SM00382">
    <property type="entry name" value="AAA"/>
    <property type="match status" value="1"/>
</dbReference>
<feature type="compositionally biased region" description="Acidic residues" evidence="10">
    <location>
        <begin position="574"/>
        <end position="591"/>
    </location>
</feature>
<dbReference type="EMBL" id="GL891305">
    <property type="protein sequence ID" value="EGO56216.1"/>
    <property type="molecule type" value="Genomic_DNA"/>
</dbReference>
<dbReference type="Pfam" id="PF00004">
    <property type="entry name" value="AAA"/>
    <property type="match status" value="1"/>
</dbReference>
<dbReference type="InterPro" id="IPR021886">
    <property type="entry name" value="MgsA_C"/>
</dbReference>
<dbReference type="FunFam" id="1.20.272.10:FF:000001">
    <property type="entry name" value="Putative AAA family ATPase"/>
    <property type="match status" value="1"/>
</dbReference>
<evidence type="ECO:0000256" key="10">
    <source>
        <dbReference type="SAM" id="MobiDB-lite"/>
    </source>
</evidence>
<gene>
    <name evidence="13" type="ORF">NEUTE1DRAFT_83275</name>
</gene>
<protein>
    <recommendedName>
        <fullName evidence="15">P-loop containing nucleoside triphosphate hydrolase protein</fullName>
    </recommendedName>
</protein>
<dbReference type="InterPro" id="IPR003593">
    <property type="entry name" value="AAA+_ATPase"/>
</dbReference>
<sequence>MAVTCPICNQAVKGLDKINSHIDSGCQSFLETAAESATTQAEPQSSGQQSTQNGNLPPSSTQKKRSAADFFQTPAKRLAVSKIPIASTPLPVHGSAAASTAAQKPRTGTKRRFDEGPGAETPQQNVTPGEGGVGTGGREAQPSPPIQPLVKRTKPNNRSAPLAERMRPGSLDDVFGQDLVGPNGVLRALIETDRVPSMILWGGSGTGKTTIARCIAQRTGSRFIELNATSSGVAECKKYFGEAANELHLTGRRTIIFCDEIHRFTKAQQDIFLKPVEAGTITLIGATTENPSFKVVPALLSRCRTFTLQPLSRDDLQRILLRALKQEITDQHLPLSPLIDDELLSYLCAFADGDARTALNLLELALSLTTTSPPSDNQPLTKESIKASLTKTLVYDRASDQHYDTISAFHKSIRGSDPDASLYYLARMLQSGEDPLFIARRLVVIASEDVGLADNSLLPLATATYTATQQIGMPEARIPLAHCTVALCLAPKSTRAYRGLNNAFSALREPGVAALPVPLHLRNAPTRLMKEMGYGAEYKYPPNYRNGRVRQEYLPGELVGRKFLEERDLGTEVDPDVEMGEGEIDGEGEINGEERLNGAT</sequence>
<proteinExistence type="inferred from homology"/>
<dbReference type="PANTHER" id="PTHR13779">
    <property type="entry name" value="WERNER HELICASE-INTERACTING PROTEIN 1 FAMILY MEMBER"/>
    <property type="match status" value="1"/>
</dbReference>
<dbReference type="Pfam" id="PF16193">
    <property type="entry name" value="AAA_assoc_2"/>
    <property type="match status" value="1"/>
</dbReference>
<feature type="region of interest" description="Disordered" evidence="10">
    <location>
        <begin position="574"/>
        <end position="600"/>
    </location>
</feature>
<dbReference type="GO" id="GO:0003677">
    <property type="term" value="F:DNA binding"/>
    <property type="evidence" value="ECO:0007669"/>
    <property type="project" value="InterPro"/>
</dbReference>
<dbReference type="Proteomes" id="UP000008065">
    <property type="component" value="Unassembled WGS sequence"/>
</dbReference>
<dbReference type="GO" id="GO:0017116">
    <property type="term" value="F:single-stranded DNA helicase activity"/>
    <property type="evidence" value="ECO:0007669"/>
    <property type="project" value="TreeGrafter"/>
</dbReference>
<dbReference type="InterPro" id="IPR027417">
    <property type="entry name" value="P-loop_NTPase"/>
</dbReference>
<dbReference type="GO" id="GO:0006271">
    <property type="term" value="P:DNA strand elongation involved in DNA replication"/>
    <property type="evidence" value="ECO:0007669"/>
    <property type="project" value="UniProtKB-ARBA"/>
</dbReference>
<dbReference type="CDD" id="cd18139">
    <property type="entry name" value="HLD_clamp_RarA"/>
    <property type="match status" value="1"/>
</dbReference>
<dbReference type="GO" id="GO:0008270">
    <property type="term" value="F:zinc ion binding"/>
    <property type="evidence" value="ECO:0007669"/>
    <property type="project" value="UniProtKB-KW"/>
</dbReference>
<evidence type="ECO:0000256" key="3">
    <source>
        <dbReference type="ARBA" id="ARBA00022723"/>
    </source>
</evidence>
<keyword evidence="8" id="KW-0067">ATP-binding</keyword>
<evidence type="ECO:0000256" key="5">
    <source>
        <dbReference type="ARBA" id="ARBA00022763"/>
    </source>
</evidence>
<comment type="similarity">
    <text evidence="1">Belongs to the AAA ATPase family. RarA/MGS1/WRNIP1 subfamily.</text>
</comment>
<dbReference type="GO" id="GO:0000731">
    <property type="term" value="P:DNA synthesis involved in DNA repair"/>
    <property type="evidence" value="ECO:0007669"/>
    <property type="project" value="TreeGrafter"/>
</dbReference>
<dbReference type="SUPFAM" id="SSF52540">
    <property type="entry name" value="P-loop containing nucleoside triphosphate hydrolases"/>
    <property type="match status" value="1"/>
</dbReference>
<feature type="region of interest" description="Disordered" evidence="10">
    <location>
        <begin position="88"/>
        <end position="174"/>
    </location>
</feature>
<evidence type="ECO:0000256" key="2">
    <source>
        <dbReference type="ARBA" id="ARBA00022705"/>
    </source>
</evidence>
<dbReference type="Gene3D" id="1.10.3710.10">
    <property type="entry name" value="DNA polymerase III clamp loader subunits, C-terminal domain"/>
    <property type="match status" value="1"/>
</dbReference>
<evidence type="ECO:0000256" key="9">
    <source>
        <dbReference type="ARBA" id="ARBA00023204"/>
    </source>
</evidence>
<dbReference type="AlphaFoldDB" id="F8MNZ7"/>
<keyword evidence="7" id="KW-0862">Zinc</keyword>
<dbReference type="RefSeq" id="XP_009851840.1">
    <property type="nucleotide sequence ID" value="XM_009853538.1"/>
</dbReference>
<feature type="compositionally biased region" description="Low complexity" evidence="10">
    <location>
        <begin position="34"/>
        <end position="55"/>
    </location>
</feature>
<keyword evidence="6" id="KW-0863">Zinc-finger</keyword>
<evidence type="ECO:0000256" key="6">
    <source>
        <dbReference type="ARBA" id="ARBA00022771"/>
    </source>
</evidence>
<keyword evidence="4" id="KW-0547">Nucleotide-binding</keyword>
<organism evidence="13 14">
    <name type="scientific">Neurospora tetrasperma (strain FGSC 2508 / ATCC MYA-4615 / P0657)</name>
    <dbReference type="NCBI Taxonomy" id="510951"/>
    <lineage>
        <taxon>Eukaryota</taxon>
        <taxon>Fungi</taxon>
        <taxon>Dikarya</taxon>
        <taxon>Ascomycota</taxon>
        <taxon>Pezizomycotina</taxon>
        <taxon>Sordariomycetes</taxon>
        <taxon>Sordariomycetidae</taxon>
        <taxon>Sordariales</taxon>
        <taxon>Sordariaceae</taxon>
        <taxon>Neurospora</taxon>
    </lineage>
</organism>
<feature type="region of interest" description="Disordered" evidence="10">
    <location>
        <begin position="34"/>
        <end position="68"/>
    </location>
</feature>
<keyword evidence="2" id="KW-0235">DNA replication</keyword>
<dbReference type="InterPro" id="IPR003959">
    <property type="entry name" value="ATPase_AAA_core"/>
</dbReference>
<evidence type="ECO:0000313" key="13">
    <source>
        <dbReference type="EMBL" id="EGO56216.1"/>
    </source>
</evidence>
<dbReference type="Gene3D" id="3.30.160.60">
    <property type="entry name" value="Classic Zinc Finger"/>
    <property type="match status" value="1"/>
</dbReference>
<dbReference type="GO" id="GO:0008047">
    <property type="term" value="F:enzyme activator activity"/>
    <property type="evidence" value="ECO:0007669"/>
    <property type="project" value="TreeGrafter"/>
</dbReference>
<evidence type="ECO:0000259" key="11">
    <source>
        <dbReference type="SMART" id="SM00382"/>
    </source>
</evidence>
<dbReference type="FunFam" id="3.40.50.300:FF:000137">
    <property type="entry name" value="Replication-associated recombination protein A"/>
    <property type="match status" value="1"/>
</dbReference>
<evidence type="ECO:0008006" key="15">
    <source>
        <dbReference type="Google" id="ProtNLM"/>
    </source>
</evidence>
<dbReference type="CDD" id="cd00009">
    <property type="entry name" value="AAA"/>
    <property type="match status" value="1"/>
</dbReference>
<dbReference type="Gene3D" id="3.40.50.300">
    <property type="entry name" value="P-loop containing nucleotide triphosphate hydrolases"/>
    <property type="match status" value="1"/>
</dbReference>
<dbReference type="GeneID" id="20830609"/>
<accession>F8MNZ7</accession>
<keyword evidence="5" id="KW-0227">DNA damage</keyword>
<feature type="domain" description="AAA+ ATPase" evidence="11">
    <location>
        <begin position="194"/>
        <end position="311"/>
    </location>
</feature>
<dbReference type="KEGG" id="nte:NEUTE1DRAFT83275"/>
<dbReference type="Gene3D" id="1.10.8.60">
    <property type="match status" value="1"/>
</dbReference>
<evidence type="ECO:0000256" key="8">
    <source>
        <dbReference type="ARBA" id="ARBA00022840"/>
    </source>
</evidence>
<name>F8MNZ7_NEUT8</name>
<dbReference type="PANTHER" id="PTHR13779:SF7">
    <property type="entry name" value="ATPASE WRNIP1"/>
    <property type="match status" value="1"/>
</dbReference>
<keyword evidence="14" id="KW-1185">Reference proteome</keyword>
<dbReference type="FunFam" id="1.10.3710.10:FF:000005">
    <property type="entry name" value="AAA family ATPase, putative"/>
    <property type="match status" value="1"/>
</dbReference>
<dbReference type="Gene3D" id="1.20.272.10">
    <property type="match status" value="1"/>
</dbReference>
<evidence type="ECO:0000256" key="1">
    <source>
        <dbReference type="ARBA" id="ARBA00008959"/>
    </source>
</evidence>
<dbReference type="GO" id="GO:0005524">
    <property type="term" value="F:ATP binding"/>
    <property type="evidence" value="ECO:0007669"/>
    <property type="project" value="UniProtKB-KW"/>
</dbReference>
<dbReference type="SMART" id="SM00734">
    <property type="entry name" value="ZnF_Rad18"/>
    <property type="match status" value="1"/>
</dbReference>